<dbReference type="PRINTS" id="PR00081">
    <property type="entry name" value="GDHRDH"/>
</dbReference>
<comment type="similarity">
    <text evidence="1">Belongs to the short-chain dehydrogenases/reductases (SDR) family.</text>
</comment>
<evidence type="ECO:0000313" key="4">
    <source>
        <dbReference type="Proteomes" id="UP001595955"/>
    </source>
</evidence>
<dbReference type="PANTHER" id="PTHR43669:SF3">
    <property type="entry name" value="ALCOHOL DEHYDROGENASE, PUTATIVE (AFU_ORTHOLOGUE AFUA_3G03445)-RELATED"/>
    <property type="match status" value="1"/>
</dbReference>
<reference evidence="4" key="1">
    <citation type="journal article" date="2019" name="Int. J. Syst. Evol. Microbiol.">
        <title>The Global Catalogue of Microorganisms (GCM) 10K type strain sequencing project: providing services to taxonomists for standard genome sequencing and annotation.</title>
        <authorList>
            <consortium name="The Broad Institute Genomics Platform"/>
            <consortium name="The Broad Institute Genome Sequencing Center for Infectious Disease"/>
            <person name="Wu L."/>
            <person name="Ma J."/>
        </authorList>
    </citation>
    <scope>NUCLEOTIDE SEQUENCE [LARGE SCALE GENOMIC DNA]</scope>
    <source>
        <strain evidence="4">JCM 3369</strain>
    </source>
</reference>
<protein>
    <submittedName>
        <fullName evidence="3">SDR family NAD(P)-dependent oxidoreductase</fullName>
        <ecNumber evidence="3">1.1.1.-</ecNumber>
    </submittedName>
</protein>
<dbReference type="Proteomes" id="UP001595955">
    <property type="component" value="Unassembled WGS sequence"/>
</dbReference>
<keyword evidence="2 3" id="KW-0560">Oxidoreductase</keyword>
<dbReference type="EMBL" id="JBHSGF010000001">
    <property type="protein sequence ID" value="MFC4553994.1"/>
    <property type="molecule type" value="Genomic_DNA"/>
</dbReference>
<dbReference type="SUPFAM" id="SSF51735">
    <property type="entry name" value="NAD(P)-binding Rossmann-fold domains"/>
    <property type="match status" value="1"/>
</dbReference>
<keyword evidence="4" id="KW-1185">Reference proteome</keyword>
<evidence type="ECO:0000313" key="3">
    <source>
        <dbReference type="EMBL" id="MFC4553994.1"/>
    </source>
</evidence>
<organism evidence="3 4">
    <name type="scientific">Georgenia faecalis</name>
    <dbReference type="NCBI Taxonomy" id="2483799"/>
    <lineage>
        <taxon>Bacteria</taxon>
        <taxon>Bacillati</taxon>
        <taxon>Actinomycetota</taxon>
        <taxon>Actinomycetes</taxon>
        <taxon>Micrococcales</taxon>
        <taxon>Bogoriellaceae</taxon>
        <taxon>Georgenia</taxon>
    </lineage>
</organism>
<proteinExistence type="inferred from homology"/>
<gene>
    <name evidence="3" type="ORF">ACFO3F_01920</name>
</gene>
<sequence>MLLEGKTAIIYGGSGAIGSATAGVFAREGARVHLVGQTEERLRRTAEAIEARGGSAAYAVVDAFDADAVRAHADAVAADDGHIDIAMNVVGVPHVQGVPLADLPVEDFLLPVERYARTNVVTAKAVAGHMQARRSGVILTISAPGSQLPGIGHLGNAAACGAVEAFSRVLAGELGPDGVRVVCLRPHAIPESIATSHLGAVFTSAAARVGTDAPGWLAGLAEHGTLLGRLPTLEDVAEYAAFVASDRARAMTGAIANLTCGALVD</sequence>
<dbReference type="Pfam" id="PF13561">
    <property type="entry name" value="adh_short_C2"/>
    <property type="match status" value="1"/>
</dbReference>
<dbReference type="PANTHER" id="PTHR43669">
    <property type="entry name" value="5-KETO-D-GLUCONATE 5-REDUCTASE"/>
    <property type="match status" value="1"/>
</dbReference>
<comment type="caution">
    <text evidence="3">The sequence shown here is derived from an EMBL/GenBank/DDBJ whole genome shotgun (WGS) entry which is preliminary data.</text>
</comment>
<dbReference type="Gene3D" id="3.40.50.720">
    <property type="entry name" value="NAD(P)-binding Rossmann-like Domain"/>
    <property type="match status" value="1"/>
</dbReference>
<name>A0ABV9D5L8_9MICO</name>
<accession>A0ABV9D5L8</accession>
<dbReference type="GO" id="GO:0016491">
    <property type="term" value="F:oxidoreductase activity"/>
    <property type="evidence" value="ECO:0007669"/>
    <property type="project" value="UniProtKB-KW"/>
</dbReference>
<dbReference type="RefSeq" id="WP_122823209.1">
    <property type="nucleotide sequence ID" value="NZ_CP033325.1"/>
</dbReference>
<evidence type="ECO:0000256" key="1">
    <source>
        <dbReference type="ARBA" id="ARBA00006484"/>
    </source>
</evidence>
<dbReference type="CDD" id="cd05233">
    <property type="entry name" value="SDR_c"/>
    <property type="match status" value="1"/>
</dbReference>
<dbReference type="EC" id="1.1.1.-" evidence="3"/>
<evidence type="ECO:0000256" key="2">
    <source>
        <dbReference type="ARBA" id="ARBA00023002"/>
    </source>
</evidence>
<dbReference type="InterPro" id="IPR002347">
    <property type="entry name" value="SDR_fam"/>
</dbReference>
<dbReference type="InterPro" id="IPR036291">
    <property type="entry name" value="NAD(P)-bd_dom_sf"/>
</dbReference>